<name>A0A8S5LFD3_9CAUD</name>
<evidence type="ECO:0000313" key="2">
    <source>
        <dbReference type="EMBL" id="DAD68740.1"/>
    </source>
</evidence>
<sequence>MSDIDDFKSYLESHQAAFAAWGRFVAEEIQNQLSNVISPVPVANFLKIEAKPRVKEISSALAKIGRKNYTSPQTQMTDLVGVRFVVLLAEHIQIVCEIIESSSQWNAKVSKDFADEIQQNPKAFDYQSKHYEIRPKQAFITPENVSIPADLCCEVQVRSLLQHAYAELVHDNIYKPDGNVPKKAEREVAKSMALMETTDDLFSRTLAILKEANQPQEELLSQLSHLYQEKIGLIPKVDKKTNMIFLETFQSSISQSSILSDIRSLLNEKKYIAKRIKENAEEMYFFSQPAALLVYWLIEKVGADEVCKNWPLPAYNKNLKFICTDLDKQPSHELF</sequence>
<organism evidence="2">
    <name type="scientific">Myoviridae sp. ctT1Q6</name>
    <dbReference type="NCBI Taxonomy" id="2823546"/>
    <lineage>
        <taxon>Viruses</taxon>
        <taxon>Duplodnaviria</taxon>
        <taxon>Heunggongvirae</taxon>
        <taxon>Uroviricota</taxon>
        <taxon>Caudoviricetes</taxon>
    </lineage>
</organism>
<dbReference type="Gene3D" id="3.30.460.10">
    <property type="entry name" value="Beta Polymerase, domain 2"/>
    <property type="match status" value="1"/>
</dbReference>
<feature type="domain" description="RelA/SpoT" evidence="1">
    <location>
        <begin position="52"/>
        <end position="180"/>
    </location>
</feature>
<dbReference type="CDD" id="cd05399">
    <property type="entry name" value="NT_Rel-Spo_like"/>
    <property type="match status" value="1"/>
</dbReference>
<dbReference type="SUPFAM" id="SSF81301">
    <property type="entry name" value="Nucleotidyltransferase"/>
    <property type="match status" value="1"/>
</dbReference>
<dbReference type="GO" id="GO:0015969">
    <property type="term" value="P:guanosine tetraphosphate metabolic process"/>
    <property type="evidence" value="ECO:0007669"/>
    <property type="project" value="InterPro"/>
</dbReference>
<evidence type="ECO:0000259" key="1">
    <source>
        <dbReference type="SMART" id="SM00954"/>
    </source>
</evidence>
<proteinExistence type="predicted"/>
<reference evidence="2" key="1">
    <citation type="journal article" date="2021" name="Proc. Natl. Acad. Sci. U.S.A.">
        <title>A Catalog of Tens of Thousands of Viruses from Human Metagenomes Reveals Hidden Associations with Chronic Diseases.</title>
        <authorList>
            <person name="Tisza M.J."/>
            <person name="Buck C.B."/>
        </authorList>
    </citation>
    <scope>NUCLEOTIDE SEQUENCE</scope>
    <source>
        <strain evidence="2">CtT1Q6</strain>
    </source>
</reference>
<dbReference type="PANTHER" id="PTHR41773">
    <property type="entry name" value="GTP PYROPHOSPHATASE-RELATED"/>
    <property type="match status" value="1"/>
</dbReference>
<protein>
    <submittedName>
        <fullName evidence="2">RelA / SpoT -like protein</fullName>
    </submittedName>
</protein>
<dbReference type="InterPro" id="IPR043519">
    <property type="entry name" value="NT_sf"/>
</dbReference>
<dbReference type="EMBL" id="BK014708">
    <property type="protein sequence ID" value="DAD68740.1"/>
    <property type="molecule type" value="Genomic_DNA"/>
</dbReference>
<accession>A0A8S5LFD3</accession>
<dbReference type="InterPro" id="IPR007685">
    <property type="entry name" value="RelA_SpoT"/>
</dbReference>
<dbReference type="Pfam" id="PF04607">
    <property type="entry name" value="RelA_SpoT"/>
    <property type="match status" value="1"/>
</dbReference>
<dbReference type="PANTHER" id="PTHR41773:SF1">
    <property type="entry name" value="RELA_SPOT DOMAIN-CONTAINING PROTEIN"/>
    <property type="match status" value="1"/>
</dbReference>
<dbReference type="SMART" id="SM00954">
    <property type="entry name" value="RelA_SpoT"/>
    <property type="match status" value="1"/>
</dbReference>